<dbReference type="Pfam" id="PF07506">
    <property type="entry name" value="RepB"/>
    <property type="match status" value="1"/>
</dbReference>
<proteinExistence type="predicted"/>
<dbReference type="InterPro" id="IPR011111">
    <property type="entry name" value="Plasmid_RepB"/>
</dbReference>
<dbReference type="GeneID" id="61055220"/>
<dbReference type="EMBL" id="QGGH01000013">
    <property type="protein sequence ID" value="PWJ88020.1"/>
    <property type="molecule type" value="Genomic_DNA"/>
</dbReference>
<protein>
    <submittedName>
        <fullName evidence="2">ParB-like nuclease family protein</fullName>
    </submittedName>
</protein>
<dbReference type="Gene3D" id="3.90.1530.10">
    <property type="entry name" value="Conserved hypothetical protein from pyrococcus furiosus pfu- 392566-001, ParB domain"/>
    <property type="match status" value="1"/>
</dbReference>
<dbReference type="SUPFAM" id="SSF110849">
    <property type="entry name" value="ParB/Sulfiredoxin"/>
    <property type="match status" value="1"/>
</dbReference>
<feature type="domain" description="ParB-like N-terminal" evidence="1">
    <location>
        <begin position="20"/>
        <end position="114"/>
    </location>
</feature>
<accession>A0A8E3B253</accession>
<evidence type="ECO:0000313" key="3">
    <source>
        <dbReference type="Proteomes" id="UP000245631"/>
    </source>
</evidence>
<reference evidence="2 3" key="1">
    <citation type="submission" date="2018-05" db="EMBL/GenBank/DDBJ databases">
        <title>Genomic Encyclopedia of Type Strains, Phase IV (KMG-IV): sequencing the most valuable type-strain genomes for metagenomic binning, comparative biology and taxonomic classification.</title>
        <authorList>
            <person name="Goeker M."/>
        </authorList>
    </citation>
    <scope>NUCLEOTIDE SEQUENCE [LARGE SCALE GENOMIC DNA]</scope>
    <source>
        <strain evidence="2 3">DSM 2626</strain>
    </source>
</reference>
<dbReference type="InterPro" id="IPR003115">
    <property type="entry name" value="ParB_N"/>
</dbReference>
<gene>
    <name evidence="2" type="ORF">C8D77_113109</name>
</gene>
<dbReference type="InterPro" id="IPR036086">
    <property type="entry name" value="ParB/Sulfiredoxin_sf"/>
</dbReference>
<dbReference type="AlphaFoldDB" id="A0A8E3B253"/>
<dbReference type="RefSeq" id="WP_109671072.1">
    <property type="nucleotide sequence ID" value="NZ_QGGH01000013.1"/>
</dbReference>
<evidence type="ECO:0000259" key="1">
    <source>
        <dbReference type="SMART" id="SM00470"/>
    </source>
</evidence>
<sequence>MTTQHPTIQDIKSAFERDTIRLRLEDIQPLHLFTESARETPKYQQVRSSVREIGLVELPVVARDKDTPGKYLLVDGHMRIEILREIGATEVDCLVANDDEAFTYNKRVSRLATIQEHFMILKAIDSGVPEETIARTLNVNIAQIRLKKHLLKGICREAVDMLKDRFVPTNTFIELRKLAAVRQIEAAQLMIAMNKFSINYAKSLVGATPQSQLADTSQPKKLAGLSDAQIALMENESTKLDKEYRLVEESYGSDHLDLVVATGYLSRLLENARIVRYLAQSFPEILSEFQKMTNAARTPV</sequence>
<comment type="caution">
    <text evidence="2">The sequence shown here is derived from an EMBL/GenBank/DDBJ whole genome shotgun (WGS) entry which is preliminary data.</text>
</comment>
<evidence type="ECO:0000313" key="2">
    <source>
        <dbReference type="EMBL" id="PWJ88020.1"/>
    </source>
</evidence>
<dbReference type="Proteomes" id="UP000245631">
    <property type="component" value="Unassembled WGS sequence"/>
</dbReference>
<name>A0A8E3B253_RHILI</name>
<organism evidence="2 3">
    <name type="scientific">Rhizobium loti</name>
    <name type="common">Mesorhizobium loti</name>
    <dbReference type="NCBI Taxonomy" id="381"/>
    <lineage>
        <taxon>Bacteria</taxon>
        <taxon>Pseudomonadati</taxon>
        <taxon>Pseudomonadota</taxon>
        <taxon>Alphaproteobacteria</taxon>
        <taxon>Hyphomicrobiales</taxon>
        <taxon>Phyllobacteriaceae</taxon>
        <taxon>Mesorhizobium</taxon>
    </lineage>
</organism>
<dbReference type="SMART" id="SM00470">
    <property type="entry name" value="ParB"/>
    <property type="match status" value="1"/>
</dbReference>
<dbReference type="SUPFAM" id="SSF109709">
    <property type="entry name" value="KorB DNA-binding domain-like"/>
    <property type="match status" value="1"/>
</dbReference>